<organism evidence="1">
    <name type="scientific">marine sediment metagenome</name>
    <dbReference type="NCBI Taxonomy" id="412755"/>
    <lineage>
        <taxon>unclassified sequences</taxon>
        <taxon>metagenomes</taxon>
        <taxon>ecological metagenomes</taxon>
    </lineage>
</organism>
<comment type="caution">
    <text evidence="1">The sequence shown here is derived from an EMBL/GenBank/DDBJ whole genome shotgun (WGS) entry which is preliminary data.</text>
</comment>
<dbReference type="EMBL" id="LAZR01006001">
    <property type="protein sequence ID" value="KKM95501.1"/>
    <property type="molecule type" value="Genomic_DNA"/>
</dbReference>
<reference evidence="1" key="1">
    <citation type="journal article" date="2015" name="Nature">
        <title>Complex archaea that bridge the gap between prokaryotes and eukaryotes.</title>
        <authorList>
            <person name="Spang A."/>
            <person name="Saw J.H."/>
            <person name="Jorgensen S.L."/>
            <person name="Zaremba-Niedzwiedzka K."/>
            <person name="Martijn J."/>
            <person name="Lind A.E."/>
            <person name="van Eijk R."/>
            <person name="Schleper C."/>
            <person name="Guy L."/>
            <person name="Ettema T.J."/>
        </authorList>
    </citation>
    <scope>NUCLEOTIDE SEQUENCE</scope>
</reference>
<evidence type="ECO:0000313" key="1">
    <source>
        <dbReference type="EMBL" id="KKM95501.1"/>
    </source>
</evidence>
<name>A0A0F9M815_9ZZZZ</name>
<proteinExistence type="predicted"/>
<accession>A0A0F9M815</accession>
<protein>
    <submittedName>
        <fullName evidence="1">Uncharacterized protein</fullName>
    </submittedName>
</protein>
<dbReference type="AlphaFoldDB" id="A0A0F9M815"/>
<gene>
    <name evidence="1" type="ORF">LCGC14_1187560</name>
</gene>
<sequence length="708" mass="76871">MNKKLFFVLAILLLIPSVNALCIPFLQDCSPDIILIQRGSNEDVNYTWLDTMEFAFEQPAKNVDIEIIGAQLIISSSSSISSGSPINISTGISKLKLEVLSGADTIGDITVNAVKHDRDTGVTTEPFSETLALNGVGDSNMTAEWIGNKTASDDINLTTTNFDGDLELTQWSFYQNLQEDFNIIRISVTIETADTAAAKSFDFNLFKIADDGTVLTLVTFNDIDFAPNGIVRDRIYRLDRNCTDENCFINGLTQGIHAAFDQVNIETVEIIITYEFTRQLQVSGVAGDNVTRLFAGSNISLSPSNGLGNVTVNSTGGGAGGFYFPGASLTLSDGNFFNVNDNNLFQNFVTNDGNFVRLNPTAIQQINNFDLNVAENLNIGKNLGVGLPADSIAKVYILDTGTRLTPVNSGTSMLMQHSGEITSTPLLSTISGDDGASQWTWGVESDQLHGRLIYNPDEDLSVSSSLRLIVDSAEIVRFKQQRVGIDDTSPDYKLETVGSDGSGYFGVTNVSDGDILEINSSGNLSSGGSYATGGNTLTGLTSGDINVGTVFYDTLTAKSPVYFESIDGNYTIFCYDAKLDSGDTVLVGEWTEVKTKSTLEIALTWLSSFINEDDSQPEFSVEKRILVNHPACIEKQERINDKRTLEVQKRIEIETCEEGSNTDWIGNLDGSCLSLQEACGFHKGDFDSVTKVCKDIILVVEPDLPEDL</sequence>